<evidence type="ECO:0000313" key="3">
    <source>
        <dbReference type="Proteomes" id="UP001597440"/>
    </source>
</evidence>
<comment type="caution">
    <text evidence="2">The sequence shown here is derived from an EMBL/GenBank/DDBJ whole genome shotgun (WGS) entry which is preliminary data.</text>
</comment>
<dbReference type="RefSeq" id="WP_246512457.1">
    <property type="nucleotide sequence ID" value="NZ_JAEQMU010000001.1"/>
</dbReference>
<evidence type="ECO:0000256" key="1">
    <source>
        <dbReference type="SAM" id="SignalP"/>
    </source>
</evidence>
<evidence type="ECO:0008006" key="4">
    <source>
        <dbReference type="Google" id="ProtNLM"/>
    </source>
</evidence>
<keyword evidence="3" id="KW-1185">Reference proteome</keyword>
<dbReference type="Proteomes" id="UP001597440">
    <property type="component" value="Unassembled WGS sequence"/>
</dbReference>
<dbReference type="PROSITE" id="PS51257">
    <property type="entry name" value="PROKAR_LIPOPROTEIN"/>
    <property type="match status" value="1"/>
</dbReference>
<keyword evidence="1" id="KW-0732">Signal</keyword>
<feature type="signal peptide" evidence="1">
    <location>
        <begin position="1"/>
        <end position="19"/>
    </location>
</feature>
<accession>A0ABW5L688</accession>
<proteinExistence type="predicted"/>
<feature type="chain" id="PRO_5047541939" description="WG repeat-containing protein" evidence="1">
    <location>
        <begin position="20"/>
        <end position="497"/>
    </location>
</feature>
<protein>
    <recommendedName>
        <fullName evidence="4">WG repeat-containing protein</fullName>
    </recommendedName>
</protein>
<gene>
    <name evidence="2" type="ORF">ACFSQW_17950</name>
</gene>
<sequence length="497" mass="57477">MHMKTAVCGILFMLTAMMACTQEKKEVKLPLYSNTKMTDMVPFLTKQNKYIYVNRADLKPISDRQYRRASLFTPTGFAVVVNDDYEYSVIDAKGNTVIDFSDAEISLNSVNGLTFYKKEKEYDKKMPVWKWDWNIMGGGVKKEQTYHKTEIGILESGQILLKQDLPYLDDHVYLNLVSIDDKHIYWNGALYEIKKNSLHKTEHNITEMLQDGRFIKTSNGGFSLYGADGKKAIYSGLKGTETLSIRYGEEMITLEEVNKERYEPEVPKLLVDGGSGDMYAFPQYDKVFPKALRKVTEAQIDFIKKAGLVYSINNSPYFLLGVFNYDHAVWAFDWLYIDTNGDVVDRLEQTYNFKVTDQVGNLVWPDRKMVFPDAINTEKWKFGKITSYSGMEDLYIIPIEDQQEVRTKGLWNSRTQSWEIKPEYQDISVLDIDRGIHALQKDKEGPYRLYDNKAKQYIGSQEYHSINSDGLVSVKTDSGEFVYYYIDIRSGKVYREG</sequence>
<name>A0ABW5L688_9SPHI</name>
<organism evidence="2 3">
    <name type="scientific">Sphingobacterium tabacisoli</name>
    <dbReference type="NCBI Taxonomy" id="2044855"/>
    <lineage>
        <taxon>Bacteria</taxon>
        <taxon>Pseudomonadati</taxon>
        <taxon>Bacteroidota</taxon>
        <taxon>Sphingobacteriia</taxon>
        <taxon>Sphingobacteriales</taxon>
        <taxon>Sphingobacteriaceae</taxon>
        <taxon>Sphingobacterium</taxon>
    </lineage>
</organism>
<evidence type="ECO:0000313" key="2">
    <source>
        <dbReference type="EMBL" id="MFD2556283.1"/>
    </source>
</evidence>
<dbReference type="EMBL" id="JBHULD010000018">
    <property type="protein sequence ID" value="MFD2556283.1"/>
    <property type="molecule type" value="Genomic_DNA"/>
</dbReference>
<reference evidence="3" key="1">
    <citation type="journal article" date="2019" name="Int. J. Syst. Evol. Microbiol.">
        <title>The Global Catalogue of Microorganisms (GCM) 10K type strain sequencing project: providing services to taxonomists for standard genome sequencing and annotation.</title>
        <authorList>
            <consortium name="The Broad Institute Genomics Platform"/>
            <consortium name="The Broad Institute Genome Sequencing Center for Infectious Disease"/>
            <person name="Wu L."/>
            <person name="Ma J."/>
        </authorList>
    </citation>
    <scope>NUCLEOTIDE SEQUENCE [LARGE SCALE GENOMIC DNA]</scope>
    <source>
        <strain evidence="3">KCTC 52298</strain>
    </source>
</reference>